<keyword evidence="6" id="KW-1185">Reference proteome</keyword>
<dbReference type="InterPro" id="IPR009003">
    <property type="entry name" value="Peptidase_S1_PA"/>
</dbReference>
<evidence type="ECO:0000259" key="4">
    <source>
        <dbReference type="PROSITE" id="PS50240"/>
    </source>
</evidence>
<dbReference type="InterPro" id="IPR051487">
    <property type="entry name" value="Ser/Thr_Proteases_Immune/Dev"/>
</dbReference>
<dbReference type="CDD" id="cd00190">
    <property type="entry name" value="Tryp_SPc"/>
    <property type="match status" value="1"/>
</dbReference>
<reference evidence="5 6" key="1">
    <citation type="submission" date="2019-07" db="EMBL/GenBank/DDBJ databases">
        <authorList>
            <person name="Jastrzebski P J."/>
            <person name="Paukszto L."/>
            <person name="Jastrzebski P J."/>
        </authorList>
    </citation>
    <scope>NUCLEOTIDE SEQUENCE [LARGE SCALE GENOMIC DNA]</scope>
    <source>
        <strain evidence="5 6">WMS-il1</strain>
    </source>
</reference>
<keyword evidence="3" id="KW-0732">Signal</keyword>
<comment type="similarity">
    <text evidence="2">Belongs to the peptidase S1 family. CLIP subfamily.</text>
</comment>
<feature type="signal peptide" evidence="3">
    <location>
        <begin position="1"/>
        <end position="19"/>
    </location>
</feature>
<evidence type="ECO:0000313" key="6">
    <source>
        <dbReference type="Proteomes" id="UP000321570"/>
    </source>
</evidence>
<dbReference type="InterPro" id="IPR001254">
    <property type="entry name" value="Trypsin_dom"/>
</dbReference>
<dbReference type="InterPro" id="IPR001314">
    <property type="entry name" value="Peptidase_S1A"/>
</dbReference>
<sequence length="375" mass="42919">MLLNGPTLMLPLIVVFASGEIFDFDNVTNTAEITEAMEEVTEKELREMSNVSCSKYFDKYCMIKDAKNPYCVYLGHKSNEEYQELSLSPKIYKHCTTCGIQKIYQHNGIINKIYGGRESVPHSWPWMASLYESVTQRWHANGTLQNKTHSKIICAASLISEKHAITATHCLLDRKAEKNVKQNRWYLVKETLSTGFFLRFADHHRNDWKFESQVDVPIQGFTIYKSSTDDIDGDVAILELEWPVDFTPKVHPVCLPPPNLDLEEETKCMAVGWGLLNRLPPIQAPTLQETEMRIISPILCVIRSQTFQVDMHVCAYEPEKGVLNGDSGGGLYCKIHPDDEQWYLYGVTSFSWLSTGVSGFSRVPYYVDWIHKMIK</sequence>
<organism evidence="5 6">
    <name type="scientific">Hymenolepis diminuta</name>
    <name type="common">Rat tapeworm</name>
    <dbReference type="NCBI Taxonomy" id="6216"/>
    <lineage>
        <taxon>Eukaryota</taxon>
        <taxon>Metazoa</taxon>
        <taxon>Spiralia</taxon>
        <taxon>Lophotrochozoa</taxon>
        <taxon>Platyhelminthes</taxon>
        <taxon>Cestoda</taxon>
        <taxon>Eucestoda</taxon>
        <taxon>Cyclophyllidea</taxon>
        <taxon>Hymenolepididae</taxon>
        <taxon>Hymenolepis</taxon>
    </lineage>
</organism>
<dbReference type="SMART" id="SM00020">
    <property type="entry name" value="Tryp_SPc"/>
    <property type="match status" value="1"/>
</dbReference>
<evidence type="ECO:0000256" key="1">
    <source>
        <dbReference type="ARBA" id="ARBA00023157"/>
    </source>
</evidence>
<name>A0A564YBR4_HYMDI</name>
<dbReference type="InterPro" id="IPR018114">
    <property type="entry name" value="TRYPSIN_HIS"/>
</dbReference>
<dbReference type="SUPFAM" id="SSF50494">
    <property type="entry name" value="Trypsin-like serine proteases"/>
    <property type="match status" value="1"/>
</dbReference>
<evidence type="ECO:0000256" key="3">
    <source>
        <dbReference type="SAM" id="SignalP"/>
    </source>
</evidence>
<dbReference type="PANTHER" id="PTHR24256">
    <property type="entry name" value="TRYPTASE-RELATED"/>
    <property type="match status" value="1"/>
</dbReference>
<dbReference type="Pfam" id="PF00089">
    <property type="entry name" value="Trypsin"/>
    <property type="match status" value="1"/>
</dbReference>
<feature type="chain" id="PRO_5021951535" description="Peptidase S1 domain-containing protein" evidence="3">
    <location>
        <begin position="20"/>
        <end position="375"/>
    </location>
</feature>
<dbReference type="InterPro" id="IPR043504">
    <property type="entry name" value="Peptidase_S1_PA_chymotrypsin"/>
</dbReference>
<proteinExistence type="inferred from homology"/>
<dbReference type="GO" id="GO:0004252">
    <property type="term" value="F:serine-type endopeptidase activity"/>
    <property type="evidence" value="ECO:0007669"/>
    <property type="project" value="InterPro"/>
</dbReference>
<evidence type="ECO:0000313" key="5">
    <source>
        <dbReference type="EMBL" id="VUZ44138.1"/>
    </source>
</evidence>
<dbReference type="PRINTS" id="PR00722">
    <property type="entry name" value="CHYMOTRYPSIN"/>
</dbReference>
<accession>A0A564YBR4</accession>
<evidence type="ECO:0000256" key="2">
    <source>
        <dbReference type="ARBA" id="ARBA00024195"/>
    </source>
</evidence>
<feature type="domain" description="Peptidase S1" evidence="4">
    <location>
        <begin position="113"/>
        <end position="375"/>
    </location>
</feature>
<gene>
    <name evidence="5" type="ORF">WMSIL1_LOCUS4563</name>
</gene>
<dbReference type="PROSITE" id="PS00134">
    <property type="entry name" value="TRYPSIN_HIS"/>
    <property type="match status" value="1"/>
</dbReference>
<dbReference type="AlphaFoldDB" id="A0A564YBR4"/>
<dbReference type="Gene3D" id="2.40.10.10">
    <property type="entry name" value="Trypsin-like serine proteases"/>
    <property type="match status" value="1"/>
</dbReference>
<protein>
    <recommendedName>
        <fullName evidence="4">Peptidase S1 domain-containing protein</fullName>
    </recommendedName>
</protein>
<keyword evidence="1" id="KW-1015">Disulfide bond</keyword>
<dbReference type="GO" id="GO:0006508">
    <property type="term" value="P:proteolysis"/>
    <property type="evidence" value="ECO:0007669"/>
    <property type="project" value="InterPro"/>
</dbReference>
<dbReference type="Proteomes" id="UP000321570">
    <property type="component" value="Unassembled WGS sequence"/>
</dbReference>
<dbReference type="EMBL" id="CABIJS010000123">
    <property type="protein sequence ID" value="VUZ44138.1"/>
    <property type="molecule type" value="Genomic_DNA"/>
</dbReference>
<dbReference type="PROSITE" id="PS50240">
    <property type="entry name" value="TRYPSIN_DOM"/>
    <property type="match status" value="1"/>
</dbReference>